<evidence type="ECO:0000259" key="8">
    <source>
        <dbReference type="Pfam" id="PF01182"/>
    </source>
</evidence>
<dbReference type="Gene3D" id="3.40.50.1360">
    <property type="match status" value="1"/>
</dbReference>
<dbReference type="NCBIfam" id="TIGR01198">
    <property type="entry name" value="pgl"/>
    <property type="match status" value="1"/>
</dbReference>
<keyword evidence="10" id="KW-1185">Reference proteome</keyword>
<feature type="domain" description="Glucosamine/galactosamine-6-phosphate isomerase" evidence="8">
    <location>
        <begin position="11"/>
        <end position="226"/>
    </location>
</feature>
<dbReference type="InterPro" id="IPR037171">
    <property type="entry name" value="NagB/RpiA_transferase-like"/>
</dbReference>
<protein>
    <recommendedName>
        <fullName evidence="6 7">6-phosphogluconolactonase</fullName>
        <shortName evidence="7">6PGL</shortName>
        <ecNumber evidence="5 7">3.1.1.31</ecNumber>
    </recommendedName>
</protein>
<accession>A0A975HKU6</accession>
<comment type="catalytic activity">
    <reaction evidence="1 7">
        <text>6-phospho-D-glucono-1,5-lactone + H2O = 6-phospho-D-gluconate + H(+)</text>
        <dbReference type="Rhea" id="RHEA:12556"/>
        <dbReference type="ChEBI" id="CHEBI:15377"/>
        <dbReference type="ChEBI" id="CHEBI:15378"/>
        <dbReference type="ChEBI" id="CHEBI:57955"/>
        <dbReference type="ChEBI" id="CHEBI:58759"/>
        <dbReference type="EC" id="3.1.1.31"/>
    </reaction>
</comment>
<dbReference type="Proteomes" id="UP000664904">
    <property type="component" value="Chromosome"/>
</dbReference>
<dbReference type="GO" id="GO:0017057">
    <property type="term" value="F:6-phosphogluconolactonase activity"/>
    <property type="evidence" value="ECO:0007669"/>
    <property type="project" value="UniProtKB-UniRule"/>
</dbReference>
<keyword evidence="7 9" id="KW-0378">Hydrolase</keyword>
<dbReference type="PANTHER" id="PTHR11054:SF0">
    <property type="entry name" value="6-PHOSPHOGLUCONOLACTONASE"/>
    <property type="match status" value="1"/>
</dbReference>
<dbReference type="InterPro" id="IPR039104">
    <property type="entry name" value="6PGL"/>
</dbReference>
<dbReference type="GO" id="GO:0005975">
    <property type="term" value="P:carbohydrate metabolic process"/>
    <property type="evidence" value="ECO:0007669"/>
    <property type="project" value="UniProtKB-UniRule"/>
</dbReference>
<evidence type="ECO:0000256" key="2">
    <source>
        <dbReference type="ARBA" id="ARBA00002681"/>
    </source>
</evidence>
<evidence type="ECO:0000256" key="3">
    <source>
        <dbReference type="ARBA" id="ARBA00004961"/>
    </source>
</evidence>
<evidence type="ECO:0000256" key="1">
    <source>
        <dbReference type="ARBA" id="ARBA00000832"/>
    </source>
</evidence>
<dbReference type="PANTHER" id="PTHR11054">
    <property type="entry name" value="6-PHOSPHOGLUCONOLACTONASE"/>
    <property type="match status" value="1"/>
</dbReference>
<evidence type="ECO:0000313" key="10">
    <source>
        <dbReference type="Proteomes" id="UP000664904"/>
    </source>
</evidence>
<dbReference type="SUPFAM" id="SSF100950">
    <property type="entry name" value="NagB/RpiA/CoA transferase-like"/>
    <property type="match status" value="1"/>
</dbReference>
<comment type="function">
    <text evidence="2 7">Hydrolysis of 6-phosphogluconolactone to 6-phosphogluconate.</text>
</comment>
<dbReference type="AlphaFoldDB" id="A0A975HKU6"/>
<dbReference type="Pfam" id="PF01182">
    <property type="entry name" value="Glucosamine_iso"/>
    <property type="match status" value="1"/>
</dbReference>
<dbReference type="EMBL" id="CP072133">
    <property type="protein sequence ID" value="QTH71411.1"/>
    <property type="molecule type" value="Genomic_DNA"/>
</dbReference>
<comment type="pathway">
    <text evidence="3 7">Carbohydrate degradation; pentose phosphate pathway; D-ribulose 5-phosphate from D-glucose 6-phosphate (oxidative stage): step 2/3.</text>
</comment>
<evidence type="ECO:0000256" key="7">
    <source>
        <dbReference type="RuleBase" id="RU365095"/>
    </source>
</evidence>
<dbReference type="InterPro" id="IPR005900">
    <property type="entry name" value="6-phosphogluconolactonase_DevB"/>
</dbReference>
<dbReference type="RefSeq" id="WP_208843052.1">
    <property type="nucleotide sequence ID" value="NZ_CP072133.1"/>
</dbReference>
<gene>
    <name evidence="7 9" type="primary">pgl</name>
    <name evidence="9" type="ORF">J5O05_16855</name>
</gene>
<name>A0A975HKU6_9GAMM</name>
<organism evidence="9 10">
    <name type="scientific">Pseudoalteromonas xiamenensis</name>
    <dbReference type="NCBI Taxonomy" id="882626"/>
    <lineage>
        <taxon>Bacteria</taxon>
        <taxon>Pseudomonadati</taxon>
        <taxon>Pseudomonadota</taxon>
        <taxon>Gammaproteobacteria</taxon>
        <taxon>Alteromonadales</taxon>
        <taxon>Pseudoalteromonadaceae</taxon>
        <taxon>Pseudoalteromonas</taxon>
    </lineage>
</organism>
<reference evidence="9" key="1">
    <citation type="submission" date="2021-03" db="EMBL/GenBank/DDBJ databases">
        <title>Complete Genome of Pseudoalteromonas xiamenensis STKMTI.2, a new potential marine bacterium producing anti-Vibrio compounds.</title>
        <authorList>
            <person name="Handayani D.P."/>
            <person name="Isnansetyo A."/>
            <person name="Istiqomah I."/>
            <person name="Jumina J."/>
        </authorList>
    </citation>
    <scope>NUCLEOTIDE SEQUENCE</scope>
    <source>
        <strain evidence="9">STKMTI.2</strain>
    </source>
</reference>
<dbReference type="EC" id="3.1.1.31" evidence="5 7"/>
<dbReference type="KEGG" id="pxi:J5O05_16855"/>
<evidence type="ECO:0000256" key="6">
    <source>
        <dbReference type="ARBA" id="ARBA00020337"/>
    </source>
</evidence>
<dbReference type="CDD" id="cd01400">
    <property type="entry name" value="6PGL"/>
    <property type="match status" value="1"/>
</dbReference>
<dbReference type="GO" id="GO:0006098">
    <property type="term" value="P:pentose-phosphate shunt"/>
    <property type="evidence" value="ECO:0007669"/>
    <property type="project" value="InterPro"/>
</dbReference>
<dbReference type="InterPro" id="IPR006148">
    <property type="entry name" value="Glc/Gal-6P_isomerase"/>
</dbReference>
<evidence type="ECO:0000256" key="4">
    <source>
        <dbReference type="ARBA" id="ARBA00010662"/>
    </source>
</evidence>
<evidence type="ECO:0000313" key="9">
    <source>
        <dbReference type="EMBL" id="QTH71411.1"/>
    </source>
</evidence>
<proteinExistence type="inferred from homology"/>
<evidence type="ECO:0000256" key="5">
    <source>
        <dbReference type="ARBA" id="ARBA00013198"/>
    </source>
</evidence>
<sequence length="236" mass="25412">MATITEHFFESKEVMTSKLAMLLENELSEAIRTSNQAVLGVSGGSSPKAAYEYLSTVNLGWANITVAMVDERWVDASHEKSNEAFIKATLLQNFGAAASFVTMKNSAPTAILGHSDVEYAYRAIGKPFDVTILGMDSDGHTASLFPHADGLEEALKTDNLTAAINAIESEVTGSITERMTLSLNGIATSKHVILLISGEDKKAVYEQAKAGGVVEDMPLRAVLNQKDLKLTVFWSP</sequence>
<comment type="similarity">
    <text evidence="4 7">Belongs to the glucosamine/galactosamine-6-phosphate isomerase family. 6-phosphogluconolactonase subfamily.</text>
</comment>